<feature type="transmembrane region" description="Helical" evidence="1">
    <location>
        <begin position="696"/>
        <end position="719"/>
    </location>
</feature>
<sequence length="821" mass="89179">MPRFGGDRLLLPAVFFISFAAVGWQLALMRCLLISRYHHFSFLVISCALLGFGAGGTVLTLAGPWLQKRQDSAFRWGTLLFAVSLPACFRVGELLPLSVYFPPVALGPTLAWWFLFWLIHCVPFLLAGLLIGLALMSSKETVSTIYASNLAGSAAGALGSIALLAFVPANGLVNVLSAVVILSGFFPVLTAIKKNGLYTISLILAGLLTVTSFLFDVDKIFPLNTDQYKPLAYVERLEAQGNAERIASRYGPRGRIDLYSSSSFHSLLSLSSREAPPPMDMLLVDGFQAGSVLRVKNPAQARFLGSTLSALPYKLLQRPDRVLILGETDGLHIWAARLTAAHRIVVVQPDSNIIDVLREHESSVLQDKRIAIMEEEPRAFLDGPGENFQVIQLAGLQGFSAGSGGIGGLRENYIATVEGYGRCLAHLSDNGIACLVRGIQDPERDNLKIAATWLEALQKAGASNPENHLLSARDELSLVTLVGKSEFPPEAVRIFRKTAKENSWDVEWFPGVRPEDTNRVHVLPGPEGTSISWYHYGLRKLLSPEREAFYEKWICNIRPATDNSPFFYDFFKWRSISVLAAAFGPLWPARAEMGFLLLLVALVWTITFAAVLLPAPVILLRRSQERPTGAFISVLALYFAGLGTGFMFLEMSFIQIFTRFFGDSVIAAAIVVGSFLFFAGLGSISCPFLTRRLPGGVLTVAAAIAFLVLIESTLFAVIFKASASVSGFPKYILGIGLMAPLAFLMGIPFPWGLTAVHDSAQRAVPLAWAINGFASVISASAAVLVAMVFGFYVLLGLAAVMYLGAGLLSRHLGTRNHGRSV</sequence>
<dbReference type="AlphaFoldDB" id="A0A9D6V595"/>
<evidence type="ECO:0008006" key="4">
    <source>
        <dbReference type="Google" id="ProtNLM"/>
    </source>
</evidence>
<feature type="transmembrane region" description="Helical" evidence="1">
    <location>
        <begin position="73"/>
        <end position="92"/>
    </location>
</feature>
<keyword evidence="1" id="KW-1133">Transmembrane helix</keyword>
<protein>
    <recommendedName>
        <fullName evidence="4">Spermidine synthase</fullName>
    </recommendedName>
</protein>
<feature type="transmembrane region" description="Helical" evidence="1">
    <location>
        <begin position="40"/>
        <end position="61"/>
    </location>
</feature>
<feature type="transmembrane region" description="Helical" evidence="1">
    <location>
        <begin position="630"/>
        <end position="649"/>
    </location>
</feature>
<keyword evidence="1" id="KW-0812">Transmembrane</keyword>
<feature type="transmembrane region" description="Helical" evidence="1">
    <location>
        <begin position="9"/>
        <end position="28"/>
    </location>
</feature>
<dbReference type="SUPFAM" id="SSF53335">
    <property type="entry name" value="S-adenosyl-L-methionine-dependent methyltransferases"/>
    <property type="match status" value="1"/>
</dbReference>
<feature type="transmembrane region" description="Helical" evidence="1">
    <location>
        <begin position="661"/>
        <end position="684"/>
    </location>
</feature>
<feature type="transmembrane region" description="Helical" evidence="1">
    <location>
        <begin position="147"/>
        <end position="166"/>
    </location>
</feature>
<dbReference type="Proteomes" id="UP000807825">
    <property type="component" value="Unassembled WGS sequence"/>
</dbReference>
<proteinExistence type="predicted"/>
<evidence type="ECO:0000256" key="1">
    <source>
        <dbReference type="SAM" id="Phobius"/>
    </source>
</evidence>
<feature type="transmembrane region" description="Helical" evidence="1">
    <location>
        <begin position="595"/>
        <end position="618"/>
    </location>
</feature>
<accession>A0A9D6V595</accession>
<keyword evidence="1" id="KW-0472">Membrane</keyword>
<feature type="transmembrane region" description="Helical" evidence="1">
    <location>
        <begin position="773"/>
        <end position="805"/>
    </location>
</feature>
<dbReference type="EMBL" id="JACRDE010000567">
    <property type="protein sequence ID" value="MBI5252113.1"/>
    <property type="molecule type" value="Genomic_DNA"/>
</dbReference>
<dbReference type="Gene3D" id="3.40.50.150">
    <property type="entry name" value="Vaccinia Virus protein VP39"/>
    <property type="match status" value="1"/>
</dbReference>
<gene>
    <name evidence="2" type="ORF">HY912_21675</name>
</gene>
<dbReference type="InterPro" id="IPR029063">
    <property type="entry name" value="SAM-dependent_MTases_sf"/>
</dbReference>
<feature type="transmembrane region" description="Helical" evidence="1">
    <location>
        <begin position="731"/>
        <end position="753"/>
    </location>
</feature>
<feature type="transmembrane region" description="Helical" evidence="1">
    <location>
        <begin position="112"/>
        <end position="135"/>
    </location>
</feature>
<evidence type="ECO:0000313" key="2">
    <source>
        <dbReference type="EMBL" id="MBI5252113.1"/>
    </source>
</evidence>
<reference evidence="2" key="1">
    <citation type="submission" date="2020-07" db="EMBL/GenBank/DDBJ databases">
        <title>Huge and variable diversity of episymbiotic CPR bacteria and DPANN archaea in groundwater ecosystems.</title>
        <authorList>
            <person name="He C.Y."/>
            <person name="Keren R."/>
            <person name="Whittaker M."/>
            <person name="Farag I.F."/>
            <person name="Doudna J."/>
            <person name="Cate J.H.D."/>
            <person name="Banfield J.F."/>
        </authorList>
    </citation>
    <scope>NUCLEOTIDE SEQUENCE</scope>
    <source>
        <strain evidence="2">NC_groundwater_1664_Pr3_B-0.1um_52_9</strain>
    </source>
</reference>
<feature type="transmembrane region" description="Helical" evidence="1">
    <location>
        <begin position="196"/>
        <end position="215"/>
    </location>
</feature>
<organism evidence="2 3">
    <name type="scientific">Desulfomonile tiedjei</name>
    <dbReference type="NCBI Taxonomy" id="2358"/>
    <lineage>
        <taxon>Bacteria</taxon>
        <taxon>Pseudomonadati</taxon>
        <taxon>Thermodesulfobacteriota</taxon>
        <taxon>Desulfomonilia</taxon>
        <taxon>Desulfomonilales</taxon>
        <taxon>Desulfomonilaceae</taxon>
        <taxon>Desulfomonile</taxon>
    </lineage>
</organism>
<comment type="caution">
    <text evidence="2">The sequence shown here is derived from an EMBL/GenBank/DDBJ whole genome shotgun (WGS) entry which is preliminary data.</text>
</comment>
<evidence type="ECO:0000313" key="3">
    <source>
        <dbReference type="Proteomes" id="UP000807825"/>
    </source>
</evidence>
<name>A0A9D6V595_9BACT</name>
<feature type="transmembrane region" description="Helical" evidence="1">
    <location>
        <begin position="172"/>
        <end position="189"/>
    </location>
</feature>